<feature type="chain" id="PRO_5045224667" evidence="1">
    <location>
        <begin position="32"/>
        <end position="146"/>
    </location>
</feature>
<name>A0ABX0ZLZ0_9ACTN</name>
<reference evidence="2 3" key="1">
    <citation type="submission" date="2020-03" db="EMBL/GenBank/DDBJ databases">
        <title>WGS of actinomycetes isolated from Thailand.</title>
        <authorList>
            <person name="Thawai C."/>
        </authorList>
    </citation>
    <scope>NUCLEOTIDE SEQUENCE [LARGE SCALE GENOMIC DNA]</scope>
    <source>
        <strain evidence="2 3">PRB2-1</strain>
    </source>
</reference>
<organism evidence="2 3">
    <name type="scientific">Actinacidiphila epipremni</name>
    <dbReference type="NCBI Taxonomy" id="2053013"/>
    <lineage>
        <taxon>Bacteria</taxon>
        <taxon>Bacillati</taxon>
        <taxon>Actinomycetota</taxon>
        <taxon>Actinomycetes</taxon>
        <taxon>Kitasatosporales</taxon>
        <taxon>Streptomycetaceae</taxon>
        <taxon>Actinacidiphila</taxon>
    </lineage>
</organism>
<proteinExistence type="predicted"/>
<dbReference type="EMBL" id="JAATEJ010000007">
    <property type="protein sequence ID" value="NJP44055.1"/>
    <property type="molecule type" value="Genomic_DNA"/>
</dbReference>
<dbReference type="Proteomes" id="UP000734511">
    <property type="component" value="Unassembled WGS sequence"/>
</dbReference>
<evidence type="ECO:0000313" key="2">
    <source>
        <dbReference type="EMBL" id="NJP44055.1"/>
    </source>
</evidence>
<keyword evidence="3" id="KW-1185">Reference proteome</keyword>
<accession>A0ABX0ZLZ0</accession>
<keyword evidence="1" id="KW-0732">Signal</keyword>
<comment type="caution">
    <text evidence="2">The sequence shown here is derived from an EMBL/GenBank/DDBJ whole genome shotgun (WGS) entry which is preliminary data.</text>
</comment>
<protein>
    <submittedName>
        <fullName evidence="2">Uncharacterized protein</fullName>
    </submittedName>
</protein>
<gene>
    <name evidence="2" type="ORF">HCN08_11705</name>
</gene>
<evidence type="ECO:0000313" key="3">
    <source>
        <dbReference type="Proteomes" id="UP000734511"/>
    </source>
</evidence>
<dbReference type="RefSeq" id="WP_167982929.1">
    <property type="nucleotide sequence ID" value="NZ_JAATEJ010000007.1"/>
</dbReference>
<evidence type="ECO:0000256" key="1">
    <source>
        <dbReference type="SAM" id="SignalP"/>
    </source>
</evidence>
<sequence>MNFEVRKKGIALVATVAAVSGLALTAGTVNASAATPKAVAPAASGILTVPIYNGSTWLGDFEWSANPNGSNPGDAFRVRDTVADGVGLRAELLTNPVRVATTAGHNSPYTSPWNTGNLTEGSKWTVYVYSTKGGVLTYRTTLTVTA</sequence>
<feature type="signal peptide" evidence="1">
    <location>
        <begin position="1"/>
        <end position="31"/>
    </location>
</feature>